<name>A0ABR3A7Q3_9AGAR</name>
<sequence>MVPSKRILLPTLGVVPEGTDRASPSWITPSGTQAGTEVVQSFCRDLRWFVELLSPYVLGDRMHEFGDANVDVVARAASVQAARNTPNQRYQTVLAFKGQIRRWPSDSQELQHALPSDAFHLKLGKQTPRLRRRFERIQVPLLSHTTFPLKSRPALQQLA</sequence>
<protein>
    <submittedName>
        <fullName evidence="1">Uncharacterized protein</fullName>
    </submittedName>
</protein>
<organism evidence="1 2">
    <name type="scientific">Marasmius tenuissimus</name>
    <dbReference type="NCBI Taxonomy" id="585030"/>
    <lineage>
        <taxon>Eukaryota</taxon>
        <taxon>Fungi</taxon>
        <taxon>Dikarya</taxon>
        <taxon>Basidiomycota</taxon>
        <taxon>Agaricomycotina</taxon>
        <taxon>Agaricomycetes</taxon>
        <taxon>Agaricomycetidae</taxon>
        <taxon>Agaricales</taxon>
        <taxon>Marasmiineae</taxon>
        <taxon>Marasmiaceae</taxon>
        <taxon>Marasmius</taxon>
    </lineage>
</organism>
<gene>
    <name evidence="1" type="ORF">AAF712_002904</name>
</gene>
<evidence type="ECO:0000313" key="2">
    <source>
        <dbReference type="Proteomes" id="UP001437256"/>
    </source>
</evidence>
<dbReference type="Proteomes" id="UP001437256">
    <property type="component" value="Unassembled WGS sequence"/>
</dbReference>
<reference evidence="1 2" key="1">
    <citation type="submission" date="2024-05" db="EMBL/GenBank/DDBJ databases">
        <title>A draft genome resource for the thread blight pathogen Marasmius tenuissimus strain MS-2.</title>
        <authorList>
            <person name="Yulfo-Soto G.E."/>
            <person name="Baruah I.K."/>
            <person name="Amoako-Attah I."/>
            <person name="Bukari Y."/>
            <person name="Meinhardt L.W."/>
            <person name="Bailey B.A."/>
            <person name="Cohen S.P."/>
        </authorList>
    </citation>
    <scope>NUCLEOTIDE SEQUENCE [LARGE SCALE GENOMIC DNA]</scope>
    <source>
        <strain evidence="1 2">MS-2</strain>
    </source>
</reference>
<keyword evidence="2" id="KW-1185">Reference proteome</keyword>
<dbReference type="EMBL" id="JBBXMP010000009">
    <property type="protein sequence ID" value="KAL0070007.1"/>
    <property type="molecule type" value="Genomic_DNA"/>
</dbReference>
<comment type="caution">
    <text evidence="1">The sequence shown here is derived from an EMBL/GenBank/DDBJ whole genome shotgun (WGS) entry which is preliminary data.</text>
</comment>
<accession>A0ABR3A7Q3</accession>
<proteinExistence type="predicted"/>
<evidence type="ECO:0000313" key="1">
    <source>
        <dbReference type="EMBL" id="KAL0070007.1"/>
    </source>
</evidence>